<accession>A0AAV7GM66</accession>
<dbReference type="EMBL" id="JAGFBR010000013">
    <property type="protein sequence ID" value="KAH0457236.1"/>
    <property type="molecule type" value="Genomic_DNA"/>
</dbReference>
<keyword evidence="5" id="KW-0539">Nucleus</keyword>
<evidence type="ECO:0000256" key="2">
    <source>
        <dbReference type="ARBA" id="ARBA00023015"/>
    </source>
</evidence>
<dbReference type="PANTHER" id="PTHR45693:SF1">
    <property type="entry name" value="TRANSCRIPTION FACTOR PERIANTHIA"/>
    <property type="match status" value="1"/>
</dbReference>
<organism evidence="7 8">
    <name type="scientific">Dendrobium chrysotoxum</name>
    <name type="common">Orchid</name>
    <dbReference type="NCBI Taxonomy" id="161865"/>
    <lineage>
        <taxon>Eukaryota</taxon>
        <taxon>Viridiplantae</taxon>
        <taxon>Streptophyta</taxon>
        <taxon>Embryophyta</taxon>
        <taxon>Tracheophyta</taxon>
        <taxon>Spermatophyta</taxon>
        <taxon>Magnoliopsida</taxon>
        <taxon>Liliopsida</taxon>
        <taxon>Asparagales</taxon>
        <taxon>Orchidaceae</taxon>
        <taxon>Epidendroideae</taxon>
        <taxon>Malaxideae</taxon>
        <taxon>Dendrobiinae</taxon>
        <taxon>Dendrobium</taxon>
    </lineage>
</organism>
<protein>
    <recommendedName>
        <fullName evidence="6">DOG1 domain-containing protein</fullName>
    </recommendedName>
</protein>
<evidence type="ECO:0000259" key="6">
    <source>
        <dbReference type="PROSITE" id="PS51806"/>
    </source>
</evidence>
<comment type="caution">
    <text evidence="7">The sequence shown here is derived from an EMBL/GenBank/DDBJ whole genome shotgun (WGS) entry which is preliminary data.</text>
</comment>
<keyword evidence="2" id="KW-0805">Transcription regulation</keyword>
<dbReference type="InterPro" id="IPR025422">
    <property type="entry name" value="TGA_domain"/>
</dbReference>
<sequence>MLTVIDSDIGMTKLDHDNHLGTFIHSDTKSLETIAVDNDVYVVDQFDVKSNSTLEECHLQAYEPQRVRQQGLFSASGYLGNIGLSAGVNGVLAFDMEYARWLDQHQNQISDLRSAFNSQADDEELRLLVDGLMSHYDVVFKLKSICTRSDTTPTERCFMWLDGFRSSELLKMLVIHLEPLTDQQLICICNLQQSS</sequence>
<dbReference type="GO" id="GO:0005634">
    <property type="term" value="C:nucleus"/>
    <property type="evidence" value="ECO:0007669"/>
    <property type="project" value="UniProtKB-SubCell"/>
</dbReference>
<dbReference type="PANTHER" id="PTHR45693">
    <property type="entry name" value="TRANSCRIPTION FACTOR TGA9"/>
    <property type="match status" value="1"/>
</dbReference>
<evidence type="ECO:0000256" key="1">
    <source>
        <dbReference type="ARBA" id="ARBA00004123"/>
    </source>
</evidence>
<evidence type="ECO:0000256" key="5">
    <source>
        <dbReference type="ARBA" id="ARBA00023242"/>
    </source>
</evidence>
<feature type="domain" description="DOG1" evidence="6">
    <location>
        <begin position="91"/>
        <end position="195"/>
    </location>
</feature>
<reference evidence="7 8" key="1">
    <citation type="journal article" date="2021" name="Hortic Res">
        <title>Chromosome-scale assembly of the Dendrobium chrysotoxum genome enhances the understanding of orchid evolution.</title>
        <authorList>
            <person name="Zhang Y."/>
            <person name="Zhang G.Q."/>
            <person name="Zhang D."/>
            <person name="Liu X.D."/>
            <person name="Xu X.Y."/>
            <person name="Sun W.H."/>
            <person name="Yu X."/>
            <person name="Zhu X."/>
            <person name="Wang Z.W."/>
            <person name="Zhao X."/>
            <person name="Zhong W.Y."/>
            <person name="Chen H."/>
            <person name="Yin W.L."/>
            <person name="Huang T."/>
            <person name="Niu S.C."/>
            <person name="Liu Z.J."/>
        </authorList>
    </citation>
    <scope>NUCLEOTIDE SEQUENCE [LARGE SCALE GENOMIC DNA]</scope>
    <source>
        <strain evidence="7">Lindl</strain>
    </source>
</reference>
<dbReference type="Pfam" id="PF14144">
    <property type="entry name" value="DOG1"/>
    <property type="match status" value="1"/>
</dbReference>
<keyword evidence="3" id="KW-0238">DNA-binding</keyword>
<dbReference type="AlphaFoldDB" id="A0AAV7GM66"/>
<dbReference type="GO" id="GO:0043565">
    <property type="term" value="F:sequence-specific DNA binding"/>
    <property type="evidence" value="ECO:0007669"/>
    <property type="project" value="InterPro"/>
</dbReference>
<dbReference type="PROSITE" id="PS51806">
    <property type="entry name" value="DOG1"/>
    <property type="match status" value="1"/>
</dbReference>
<evidence type="ECO:0000256" key="4">
    <source>
        <dbReference type="ARBA" id="ARBA00023163"/>
    </source>
</evidence>
<proteinExistence type="predicted"/>
<evidence type="ECO:0000313" key="7">
    <source>
        <dbReference type="EMBL" id="KAH0457236.1"/>
    </source>
</evidence>
<dbReference type="Proteomes" id="UP000775213">
    <property type="component" value="Unassembled WGS sequence"/>
</dbReference>
<name>A0AAV7GM66_DENCH</name>
<gene>
    <name evidence="7" type="ORF">IEQ34_015143</name>
</gene>
<dbReference type="GO" id="GO:0006351">
    <property type="term" value="P:DNA-templated transcription"/>
    <property type="evidence" value="ECO:0007669"/>
    <property type="project" value="InterPro"/>
</dbReference>
<evidence type="ECO:0000256" key="3">
    <source>
        <dbReference type="ARBA" id="ARBA00023125"/>
    </source>
</evidence>
<evidence type="ECO:0000313" key="8">
    <source>
        <dbReference type="Proteomes" id="UP000775213"/>
    </source>
</evidence>
<keyword evidence="4" id="KW-0804">Transcription</keyword>
<comment type="subcellular location">
    <subcellularLocation>
        <location evidence="1">Nucleus</location>
    </subcellularLocation>
</comment>
<keyword evidence="8" id="KW-1185">Reference proteome</keyword>